<dbReference type="InterPro" id="IPR013320">
    <property type="entry name" value="ConA-like_dom_sf"/>
</dbReference>
<evidence type="ECO:0000259" key="10">
    <source>
        <dbReference type="Pfam" id="PF00251"/>
    </source>
</evidence>
<evidence type="ECO:0000256" key="9">
    <source>
        <dbReference type="RuleBase" id="RU365015"/>
    </source>
</evidence>
<keyword evidence="9" id="KW-0119">Carbohydrate metabolism</keyword>
<dbReference type="GO" id="GO:0004564">
    <property type="term" value="F:beta-fructofuranosidase activity"/>
    <property type="evidence" value="ECO:0007669"/>
    <property type="project" value="UniProtKB-EC"/>
</dbReference>
<dbReference type="EC" id="3.2.1.26" evidence="3 8"/>
<dbReference type="Proteomes" id="UP000017126">
    <property type="component" value="Unassembled WGS sequence"/>
</dbReference>
<evidence type="ECO:0000259" key="11">
    <source>
        <dbReference type="Pfam" id="PF08244"/>
    </source>
</evidence>
<evidence type="ECO:0000313" key="13">
    <source>
        <dbReference type="Proteomes" id="UP000017126"/>
    </source>
</evidence>
<comment type="pathway">
    <text evidence="1 9">Glycan biosynthesis; sucrose metabolism.</text>
</comment>
<dbReference type="AlphaFoldDB" id="A0AAV3L0B7"/>
<dbReference type="InterPro" id="IPR051214">
    <property type="entry name" value="GH32_Enzymes"/>
</dbReference>
<dbReference type="SUPFAM" id="SSF49899">
    <property type="entry name" value="Concanavalin A-like lectins/glucanases"/>
    <property type="match status" value="1"/>
</dbReference>
<evidence type="ECO:0000313" key="12">
    <source>
        <dbReference type="EMBL" id="ERT50303.1"/>
    </source>
</evidence>
<reference evidence="12 13" key="1">
    <citation type="submission" date="2013-09" db="EMBL/GenBank/DDBJ databases">
        <title>The Genome Sequence of Enterococcus faecium 10/96A.</title>
        <authorList>
            <consortium name="The Broad Institute Genome Sequencing Platform"/>
            <consortium name="The Broad Institute Genome Sequencing Center for Infectious Disease"/>
            <person name="Earl A.M."/>
            <person name="Gilmore M.S."/>
            <person name="Lebreton F."/>
            <person name="Courvalin P."/>
            <person name="Walker B."/>
            <person name="Young S.K."/>
            <person name="Zeng Q."/>
            <person name="Gargeya S."/>
            <person name="Fitzgerald M."/>
            <person name="Haas B."/>
            <person name="Abouelleil A."/>
            <person name="Alvarado L."/>
            <person name="Arachchi H.M."/>
            <person name="Berlin A.M."/>
            <person name="Chapman S.B."/>
            <person name="Dewar J."/>
            <person name="Goldberg J."/>
            <person name="Griggs A."/>
            <person name="Gujja S."/>
            <person name="Hansen M."/>
            <person name="Howarth C."/>
            <person name="Imamovic A."/>
            <person name="Larimer J."/>
            <person name="McCowan C."/>
            <person name="Murphy C."/>
            <person name="Neiman D."/>
            <person name="Pearson M."/>
            <person name="Priest M."/>
            <person name="Roberts A."/>
            <person name="Saif S."/>
            <person name="Shea T."/>
            <person name="Sisk P."/>
            <person name="Sykes S."/>
            <person name="Wortman J."/>
            <person name="Nusbaum C."/>
            <person name="Birren B."/>
        </authorList>
    </citation>
    <scope>NUCLEOTIDE SEQUENCE [LARGE SCALE GENOMIC DNA]</scope>
    <source>
        <strain evidence="12 13">10/96A</strain>
    </source>
</reference>
<sequence>MSLLSDKYWKNLKDAQEDLRTKVKQDYWRLHFHQMPETGWLNDPNGACQVDGVYHLYHQYIPNSPSSGTPHWAHKTSKDLVHFKEEEIFLSPEHDYEKDGVYSGSAFVKDGEIHYFYTGNVKNEGPFDYIYDGREQNTVHAVSKDGFTIDYQKVVIPHEKYPEQYSDHIRDPKVFERNGKYYMILGARTVNHQGEVLLYVSDDLYEWEYKGAFFGDEPDLGFMWECPDYFELDGRSVLILSPQGLSKQETRNQNVYQSGFYIGDISKEDVRFEAETPFEELDYGFDFYAPQSFTDEQGRQILWGWMGIGDIKPEYANPTVHFGWQHCLTLPRQLTIENNQLKQRPIMEYQKLREDEITKIVDTDGETNYPDIDFEVAEMILNFEEIDDNFEMHVREDTVIKLEKGILSLIHGKSGSGRSVRKVEVGQLTQLHIFSDTSSLELFINDGSHVMSSRVYPKKGQGSVTFKGNQTFEMKKWNLNRTTE</sequence>
<dbReference type="Gene3D" id="2.60.120.560">
    <property type="entry name" value="Exo-inulinase, domain 1"/>
    <property type="match status" value="1"/>
</dbReference>
<comment type="caution">
    <text evidence="12">The sequence shown here is derived from an EMBL/GenBank/DDBJ whole genome shotgun (WGS) entry which is preliminary data.</text>
</comment>
<dbReference type="Pfam" id="PF08244">
    <property type="entry name" value="Glyco_hydro_32C"/>
    <property type="match status" value="1"/>
</dbReference>
<dbReference type="PANTHER" id="PTHR43101:SF1">
    <property type="entry name" value="BETA-FRUCTOSIDASE"/>
    <property type="match status" value="1"/>
</dbReference>
<evidence type="ECO:0000256" key="5">
    <source>
        <dbReference type="ARBA" id="ARBA00022801"/>
    </source>
</evidence>
<evidence type="ECO:0000256" key="6">
    <source>
        <dbReference type="ARBA" id="ARBA00023295"/>
    </source>
</evidence>
<dbReference type="GO" id="GO:0005975">
    <property type="term" value="P:carbohydrate metabolic process"/>
    <property type="evidence" value="ECO:0007669"/>
    <property type="project" value="InterPro"/>
</dbReference>
<dbReference type="PROSITE" id="PS00609">
    <property type="entry name" value="GLYCOSYL_HYDROL_F32"/>
    <property type="match status" value="1"/>
</dbReference>
<dbReference type="SUPFAM" id="SSF75005">
    <property type="entry name" value="Arabinanase/levansucrase/invertase"/>
    <property type="match status" value="1"/>
</dbReference>
<dbReference type="RefSeq" id="WP_002301805.1">
    <property type="nucleotide sequence ID" value="NZ_KI518322.1"/>
</dbReference>
<evidence type="ECO:0000256" key="8">
    <source>
        <dbReference type="RuleBase" id="RU362110"/>
    </source>
</evidence>
<dbReference type="PANTHER" id="PTHR43101">
    <property type="entry name" value="BETA-FRUCTOSIDASE"/>
    <property type="match status" value="1"/>
</dbReference>
<comment type="catalytic activity">
    <reaction evidence="8">
        <text>Hydrolysis of terminal non-reducing beta-D-fructofuranoside residues in beta-D-fructofuranosides.</text>
        <dbReference type="EC" id="3.2.1.26"/>
    </reaction>
</comment>
<feature type="domain" description="Glycosyl hydrolase family 32 C-terminal" evidence="11">
    <location>
        <begin position="429"/>
        <end position="468"/>
    </location>
</feature>
<keyword evidence="6 8" id="KW-0326">Glycosidase</keyword>
<dbReference type="GO" id="GO:0005737">
    <property type="term" value="C:cytoplasm"/>
    <property type="evidence" value="ECO:0007669"/>
    <property type="project" value="UniProtKB-SubCell"/>
</dbReference>
<dbReference type="InterPro" id="IPR013148">
    <property type="entry name" value="Glyco_hydro_32_N"/>
</dbReference>
<dbReference type="Pfam" id="PF00251">
    <property type="entry name" value="Glyco_hydro_32N"/>
    <property type="match status" value="1"/>
</dbReference>
<feature type="domain" description="Glycosyl hydrolase family 32 N-terminal" evidence="10">
    <location>
        <begin position="33"/>
        <end position="345"/>
    </location>
</feature>
<accession>A0AAV3L0B7</accession>
<comment type="subcellular location">
    <subcellularLocation>
        <location evidence="9">Cytoplasm</location>
    </subcellularLocation>
</comment>
<dbReference type="InterPro" id="IPR023296">
    <property type="entry name" value="Glyco_hydro_beta-prop_sf"/>
</dbReference>
<evidence type="ECO:0000256" key="7">
    <source>
        <dbReference type="ARBA" id="ARBA00033367"/>
    </source>
</evidence>
<dbReference type="Gene3D" id="2.115.10.20">
    <property type="entry name" value="Glycosyl hydrolase domain, family 43"/>
    <property type="match status" value="1"/>
</dbReference>
<evidence type="ECO:0000256" key="1">
    <source>
        <dbReference type="ARBA" id="ARBA00004914"/>
    </source>
</evidence>
<dbReference type="CDD" id="cd18623">
    <property type="entry name" value="GH32_ScrB-like"/>
    <property type="match status" value="1"/>
</dbReference>
<comment type="similarity">
    <text evidence="2 8">Belongs to the glycosyl hydrolase 32 family.</text>
</comment>
<name>A0AAV3L0B7_ENTFC</name>
<keyword evidence="5 8" id="KW-0378">Hydrolase</keyword>
<organism evidence="12 13">
    <name type="scientific">Enterococcus faecium 10/96A</name>
    <dbReference type="NCBI Taxonomy" id="1391465"/>
    <lineage>
        <taxon>Bacteria</taxon>
        <taxon>Bacillati</taxon>
        <taxon>Bacillota</taxon>
        <taxon>Bacilli</taxon>
        <taxon>Lactobacillales</taxon>
        <taxon>Enterococcaceae</taxon>
        <taxon>Enterococcus</taxon>
    </lineage>
</organism>
<evidence type="ECO:0000256" key="3">
    <source>
        <dbReference type="ARBA" id="ARBA00012758"/>
    </source>
</evidence>
<proteinExistence type="inferred from homology"/>
<dbReference type="InterPro" id="IPR006232">
    <property type="entry name" value="Suc6P_hydrolase"/>
</dbReference>
<dbReference type="EMBL" id="AXOL01000047">
    <property type="protein sequence ID" value="ERT50303.1"/>
    <property type="molecule type" value="Genomic_DNA"/>
</dbReference>
<evidence type="ECO:0000256" key="2">
    <source>
        <dbReference type="ARBA" id="ARBA00009902"/>
    </source>
</evidence>
<dbReference type="InterPro" id="IPR013189">
    <property type="entry name" value="Glyco_hydro_32_C"/>
</dbReference>
<protein>
    <recommendedName>
        <fullName evidence="4 8">Sucrose-6-phosphate hydrolase</fullName>
        <ecNumber evidence="3 8">3.2.1.26</ecNumber>
    </recommendedName>
    <alternativeName>
        <fullName evidence="7 9">Invertase</fullName>
    </alternativeName>
</protein>
<dbReference type="InterPro" id="IPR001362">
    <property type="entry name" value="Glyco_hydro_32"/>
</dbReference>
<evidence type="ECO:0000256" key="4">
    <source>
        <dbReference type="ARBA" id="ARBA00019623"/>
    </source>
</evidence>
<dbReference type="InterPro" id="IPR018053">
    <property type="entry name" value="Glyco_hydro_32_AS"/>
</dbReference>
<dbReference type="SMART" id="SM00640">
    <property type="entry name" value="Glyco_32"/>
    <property type="match status" value="1"/>
</dbReference>
<keyword evidence="9" id="KW-0963">Cytoplasm</keyword>
<dbReference type="NCBIfam" id="TIGR01322">
    <property type="entry name" value="scrB_fam"/>
    <property type="match status" value="1"/>
</dbReference>
<gene>
    <name evidence="12" type="ORF">O991_01764</name>
</gene>
<comment type="function">
    <text evidence="9">Enables the bacterium to metabolize sucrose as a sole carbon source.</text>
</comment>